<proteinExistence type="predicted"/>
<dbReference type="PANTHER" id="PTHR35519">
    <property type="entry name" value="MEMBRANE PROTEINS"/>
    <property type="match status" value="1"/>
</dbReference>
<dbReference type="Proteomes" id="UP000605848">
    <property type="component" value="Unassembled WGS sequence"/>
</dbReference>
<accession>A0A936ZGU9</accession>
<dbReference type="Pfam" id="PF13430">
    <property type="entry name" value="DUF4112"/>
    <property type="match status" value="1"/>
</dbReference>
<reference evidence="1" key="1">
    <citation type="submission" date="2021-01" db="EMBL/GenBank/DDBJ databases">
        <title>Microvirga sp.</title>
        <authorList>
            <person name="Kim M.K."/>
        </authorList>
    </citation>
    <scope>NUCLEOTIDE SEQUENCE</scope>
    <source>
        <strain evidence="1">5420S-16</strain>
    </source>
</reference>
<evidence type="ECO:0000313" key="2">
    <source>
        <dbReference type="Proteomes" id="UP000605848"/>
    </source>
</evidence>
<name>A0A936ZGU9_9HYPH</name>
<keyword evidence="2" id="KW-1185">Reference proteome</keyword>
<sequence>MNTARSDVFEAIKAAGPRREDAIARVTMVAKLMDSAFVIPGLNRRVGLDAVLGLVPGIGDALSAALASYIIWEARQLGLPRWKIARMIGNVAVDTAIGAVPFAGDLFDVFFKSNERNLRIIHEHLGITKRGPREIDGTAIRVEER</sequence>
<gene>
    <name evidence="1" type="ORF">JKG68_10015</name>
</gene>
<protein>
    <submittedName>
        <fullName evidence="1">DUF4112 domain-containing protein</fullName>
    </submittedName>
</protein>
<dbReference type="RefSeq" id="WP_202058845.1">
    <property type="nucleotide sequence ID" value="NZ_JAEQMY010000011.1"/>
</dbReference>
<comment type="caution">
    <text evidence="1">The sequence shown here is derived from an EMBL/GenBank/DDBJ whole genome shotgun (WGS) entry which is preliminary data.</text>
</comment>
<dbReference type="InterPro" id="IPR025187">
    <property type="entry name" value="DUF4112"/>
</dbReference>
<dbReference type="EMBL" id="JAEQMY010000011">
    <property type="protein sequence ID" value="MBL0404303.1"/>
    <property type="molecule type" value="Genomic_DNA"/>
</dbReference>
<dbReference type="PANTHER" id="PTHR35519:SF2">
    <property type="entry name" value="PH DOMAIN PROTEIN"/>
    <property type="match status" value="1"/>
</dbReference>
<dbReference type="AlphaFoldDB" id="A0A936ZGU9"/>
<evidence type="ECO:0000313" key="1">
    <source>
        <dbReference type="EMBL" id="MBL0404303.1"/>
    </source>
</evidence>
<organism evidence="1 2">
    <name type="scientific">Microvirga aerilata</name>
    <dbReference type="NCBI Taxonomy" id="670292"/>
    <lineage>
        <taxon>Bacteria</taxon>
        <taxon>Pseudomonadati</taxon>
        <taxon>Pseudomonadota</taxon>
        <taxon>Alphaproteobacteria</taxon>
        <taxon>Hyphomicrobiales</taxon>
        <taxon>Methylobacteriaceae</taxon>
        <taxon>Microvirga</taxon>
    </lineage>
</organism>